<comment type="caution">
    <text evidence="3">The sequence shown here is derived from an EMBL/GenBank/DDBJ whole genome shotgun (WGS) entry which is preliminary data.</text>
</comment>
<reference evidence="3" key="1">
    <citation type="submission" date="2022-11" db="EMBL/GenBank/DDBJ databases">
        <title>Salinimicrobium profundisediminis sp. nov., isolated from deep-sea sediment of the Mariana Trench.</title>
        <authorList>
            <person name="Fu H."/>
        </authorList>
    </citation>
    <scope>NUCLEOTIDE SEQUENCE</scope>
    <source>
        <strain evidence="3">MT39</strain>
    </source>
</reference>
<sequence>MEIFRFNVLVIIILSFTSTTAQELSPPIHNYSSFSYKAASQNWDIALDESGVIYVANNQGLLSFDGQRWELFDLENRSVIRSVLPHKGKIYTGSYREFGYWERDTRGDMCYTSLIPLLGEYELQSEEFWEIIAHKDAIYFRSFGAVYRYENDKITPVQRVNVNQMEIYKDRLVLATGDSGLFYLNNNGEMEPLPNQEVLKDGVVRELIVHGDELLIGLKDDIFLFDGEHIRRLVDKGLQEELQQYELNHVLSLSSGEILIGTLKNGIIQFNEDTGEIFSYNRWDGLQNNTVLALAQNKGKIWLGLDNGIDVVDIYSPFRFFTDESGELGSVYDLNFKEDDLYLASNTGVFRMNDEKIELLEGAEGHSWNLEVHDGVMYSNHNNGTFKIVNDRFVPIDRRTGSFQILKNGNKRFLIGSYTGIDLFNENTGEVQRLKGIDFPVKQMLLENTSTLWVTDSYEGIYRVGLTSEGDSITSVKKISTSTGVGKQEAELYRVNGQIVAFTGGEWYHYNPFTQDLELLSEWQEYEGKRLLGQDGKYFWFMDSEKNLLTVTNFKDDKILVTAGMLNKRTVKKNERLIKLNDSIYYITLHDGFARLNLNELKDFSSREFLSTPVVQKLYDGTNYYDLNVIPHIPSRQAREVTILTGLPVSDAVGMEYELVGNNTAAVRGEVQEGKIQFQNLPYDQYELRLTAVGSQQKASVFSAFRFVVDPPWYLKDYMKVLYLLSLLMLVVLIYYINKLKLQQHRKILKVRYQKEHEERMNKLEKEQLINEINMKRKELANSTVIAAKKNEVLMQIQGELNKDKAKFSNQYRLKHIMNKINNAVQNDDEWKVFETNFNELHEDFFRDLLSKFPNLSNRDLKLCAYLKMNLTSKEIAPLMGISVRGVEVHRYRLRKKINVDTSENLTNWLIANF</sequence>
<dbReference type="SUPFAM" id="SSF46894">
    <property type="entry name" value="C-terminal effector domain of the bipartite response regulators"/>
    <property type="match status" value="1"/>
</dbReference>
<evidence type="ECO:0000259" key="2">
    <source>
        <dbReference type="SMART" id="SM00421"/>
    </source>
</evidence>
<keyword evidence="1" id="KW-0812">Transmembrane</keyword>
<dbReference type="InterPro" id="IPR013783">
    <property type="entry name" value="Ig-like_fold"/>
</dbReference>
<dbReference type="AlphaFoldDB" id="A0A9X3I0N8"/>
<accession>A0A9X3I0N8</accession>
<proteinExistence type="predicted"/>
<dbReference type="Proteomes" id="UP001148482">
    <property type="component" value="Unassembled WGS sequence"/>
</dbReference>
<dbReference type="Gene3D" id="2.130.10.10">
    <property type="entry name" value="YVTN repeat-like/Quinoprotein amine dehydrogenase"/>
    <property type="match status" value="1"/>
</dbReference>
<keyword evidence="1" id="KW-1133">Transmembrane helix</keyword>
<protein>
    <submittedName>
        <fullName evidence="3">LuxR C-terminal-related transcriptional regulator</fullName>
    </submittedName>
</protein>
<dbReference type="InterPro" id="IPR000792">
    <property type="entry name" value="Tscrpt_reg_LuxR_C"/>
</dbReference>
<evidence type="ECO:0000313" key="3">
    <source>
        <dbReference type="EMBL" id="MCX2838026.1"/>
    </source>
</evidence>
<dbReference type="EMBL" id="JAPJDA010000010">
    <property type="protein sequence ID" value="MCX2838026.1"/>
    <property type="molecule type" value="Genomic_DNA"/>
</dbReference>
<dbReference type="Gene3D" id="2.60.40.10">
    <property type="entry name" value="Immunoglobulins"/>
    <property type="match status" value="1"/>
</dbReference>
<dbReference type="InterPro" id="IPR015943">
    <property type="entry name" value="WD40/YVTN_repeat-like_dom_sf"/>
</dbReference>
<feature type="transmembrane region" description="Helical" evidence="1">
    <location>
        <begin position="721"/>
        <end position="738"/>
    </location>
</feature>
<evidence type="ECO:0000313" key="4">
    <source>
        <dbReference type="Proteomes" id="UP001148482"/>
    </source>
</evidence>
<dbReference type="GO" id="GO:0006355">
    <property type="term" value="P:regulation of DNA-templated transcription"/>
    <property type="evidence" value="ECO:0007669"/>
    <property type="project" value="InterPro"/>
</dbReference>
<dbReference type="SMART" id="SM00421">
    <property type="entry name" value="HTH_LUXR"/>
    <property type="match status" value="1"/>
</dbReference>
<dbReference type="InterPro" id="IPR011047">
    <property type="entry name" value="Quinoprotein_ADH-like_sf"/>
</dbReference>
<dbReference type="SUPFAM" id="SSF50998">
    <property type="entry name" value="Quinoprotein alcohol dehydrogenase-like"/>
    <property type="match status" value="1"/>
</dbReference>
<keyword evidence="1" id="KW-0472">Membrane</keyword>
<dbReference type="Pfam" id="PF00196">
    <property type="entry name" value="GerE"/>
    <property type="match status" value="1"/>
</dbReference>
<dbReference type="InterPro" id="IPR036388">
    <property type="entry name" value="WH-like_DNA-bd_sf"/>
</dbReference>
<evidence type="ECO:0000256" key="1">
    <source>
        <dbReference type="SAM" id="Phobius"/>
    </source>
</evidence>
<feature type="domain" description="HTH luxR-type" evidence="2">
    <location>
        <begin position="853"/>
        <end position="910"/>
    </location>
</feature>
<dbReference type="InterPro" id="IPR016032">
    <property type="entry name" value="Sig_transdc_resp-reg_C-effctor"/>
</dbReference>
<name>A0A9X3I0N8_9FLAO</name>
<dbReference type="RefSeq" id="WP_266069275.1">
    <property type="nucleotide sequence ID" value="NZ_JAPJDA010000010.1"/>
</dbReference>
<dbReference type="Gene3D" id="1.10.10.10">
    <property type="entry name" value="Winged helix-like DNA-binding domain superfamily/Winged helix DNA-binding domain"/>
    <property type="match status" value="1"/>
</dbReference>
<gene>
    <name evidence="3" type="ORF">OQ279_07645</name>
</gene>
<organism evidence="3 4">
    <name type="scientific">Salinimicrobium profundisediminis</name>
    <dbReference type="NCBI Taxonomy" id="2994553"/>
    <lineage>
        <taxon>Bacteria</taxon>
        <taxon>Pseudomonadati</taxon>
        <taxon>Bacteroidota</taxon>
        <taxon>Flavobacteriia</taxon>
        <taxon>Flavobacteriales</taxon>
        <taxon>Flavobacteriaceae</taxon>
        <taxon>Salinimicrobium</taxon>
    </lineage>
</organism>
<keyword evidence="4" id="KW-1185">Reference proteome</keyword>
<dbReference type="GO" id="GO:0003677">
    <property type="term" value="F:DNA binding"/>
    <property type="evidence" value="ECO:0007669"/>
    <property type="project" value="InterPro"/>
</dbReference>